<comment type="similarity">
    <text evidence="3 10">Belongs to the FKBP-type PPIase family.</text>
</comment>
<dbReference type="PANTHER" id="PTHR47861">
    <property type="entry name" value="FKBP-TYPE PEPTIDYL-PROLYL CIS-TRANS ISOMERASE SLYD"/>
    <property type="match status" value="1"/>
</dbReference>
<feature type="domain" description="PPIase FKBP-type" evidence="11">
    <location>
        <begin position="7"/>
        <end position="81"/>
    </location>
</feature>
<dbReference type="InterPro" id="IPR046357">
    <property type="entry name" value="PPIase_dom_sf"/>
</dbReference>
<evidence type="ECO:0000256" key="3">
    <source>
        <dbReference type="ARBA" id="ARBA00006577"/>
    </source>
</evidence>
<evidence type="ECO:0000313" key="13">
    <source>
        <dbReference type="Proteomes" id="UP000250744"/>
    </source>
</evidence>
<dbReference type="SUPFAM" id="SSF54534">
    <property type="entry name" value="FKBP-like"/>
    <property type="match status" value="1"/>
</dbReference>
<protein>
    <recommendedName>
        <fullName evidence="10">Peptidyl-prolyl cis-trans isomerase</fullName>
        <ecNumber evidence="10">5.2.1.8</ecNumber>
    </recommendedName>
</protein>
<dbReference type="EC" id="5.2.1.8" evidence="10"/>
<dbReference type="PANTHER" id="PTHR47861:SF3">
    <property type="entry name" value="FKBP-TYPE PEPTIDYL-PROLYL CIS-TRANS ISOMERASE SLYD"/>
    <property type="match status" value="1"/>
</dbReference>
<keyword evidence="5 9" id="KW-0697">Rotamase</keyword>
<dbReference type="GO" id="GO:0003755">
    <property type="term" value="F:peptidyl-prolyl cis-trans isomerase activity"/>
    <property type="evidence" value="ECO:0007669"/>
    <property type="project" value="UniProtKB-UniRule"/>
</dbReference>
<evidence type="ECO:0000256" key="8">
    <source>
        <dbReference type="ARBA" id="ARBA00037071"/>
    </source>
</evidence>
<evidence type="ECO:0000256" key="1">
    <source>
        <dbReference type="ARBA" id="ARBA00000971"/>
    </source>
</evidence>
<sequence length="166" mass="18170">MQTIQSDAVVSFYYTLKNEQGEELESNQGHTPMAYLHGHNNMIPGLEAAMEGHAVGDEFTVTLSPEEGYGVREEGQEIKVPVKHLQGLPQGSKTWKPGMIALVETDQGQRHVTVVKMGRFMITVDTNHPLAGQTLSYDIKIEGIRAASNEEIAHGHAHGVGGHHHD</sequence>
<evidence type="ECO:0000256" key="6">
    <source>
        <dbReference type="ARBA" id="ARBA00023186"/>
    </source>
</evidence>
<dbReference type="GO" id="GO:0005737">
    <property type="term" value="C:cytoplasm"/>
    <property type="evidence" value="ECO:0007669"/>
    <property type="project" value="UniProtKB-SubCell"/>
</dbReference>
<keyword evidence="7 9" id="KW-0413">Isomerase</keyword>
<dbReference type="RefSeq" id="WP_112160235.1">
    <property type="nucleotide sequence ID" value="NZ_QKRX01000014.1"/>
</dbReference>
<dbReference type="PROSITE" id="PS50059">
    <property type="entry name" value="FKBP_PPIASE"/>
    <property type="match status" value="1"/>
</dbReference>
<dbReference type="AlphaFoldDB" id="A0A364NIT0"/>
<evidence type="ECO:0000256" key="9">
    <source>
        <dbReference type="PROSITE-ProRule" id="PRU00277"/>
    </source>
</evidence>
<dbReference type="Gene3D" id="3.10.50.40">
    <property type="match status" value="1"/>
</dbReference>
<evidence type="ECO:0000256" key="4">
    <source>
        <dbReference type="ARBA" id="ARBA00022490"/>
    </source>
</evidence>
<evidence type="ECO:0000259" key="11">
    <source>
        <dbReference type="PROSITE" id="PS50059"/>
    </source>
</evidence>
<evidence type="ECO:0000256" key="10">
    <source>
        <dbReference type="RuleBase" id="RU003915"/>
    </source>
</evidence>
<proteinExistence type="inferred from homology"/>
<dbReference type="InterPro" id="IPR001179">
    <property type="entry name" value="PPIase_FKBP_dom"/>
</dbReference>
<evidence type="ECO:0000256" key="2">
    <source>
        <dbReference type="ARBA" id="ARBA00004496"/>
    </source>
</evidence>
<name>A0A364NIT0_9GAMM</name>
<evidence type="ECO:0000256" key="7">
    <source>
        <dbReference type="ARBA" id="ARBA00023235"/>
    </source>
</evidence>
<dbReference type="Proteomes" id="UP000250744">
    <property type="component" value="Unassembled WGS sequence"/>
</dbReference>
<dbReference type="OrthoDB" id="9808891at2"/>
<organism evidence="12 13">
    <name type="scientific">Nitrincola tibetensis</name>
    <dbReference type="NCBI Taxonomy" id="2219697"/>
    <lineage>
        <taxon>Bacteria</taxon>
        <taxon>Pseudomonadati</taxon>
        <taxon>Pseudomonadota</taxon>
        <taxon>Gammaproteobacteria</taxon>
        <taxon>Oceanospirillales</taxon>
        <taxon>Oceanospirillaceae</taxon>
        <taxon>Nitrincola</taxon>
    </lineage>
</organism>
<keyword evidence="6" id="KW-0143">Chaperone</keyword>
<evidence type="ECO:0000256" key="5">
    <source>
        <dbReference type="ARBA" id="ARBA00023110"/>
    </source>
</evidence>
<evidence type="ECO:0000313" key="12">
    <source>
        <dbReference type="EMBL" id="RAU16976.1"/>
    </source>
</evidence>
<keyword evidence="13" id="KW-1185">Reference proteome</keyword>
<comment type="catalytic activity">
    <reaction evidence="1 9 10">
        <text>[protein]-peptidylproline (omega=180) = [protein]-peptidylproline (omega=0)</text>
        <dbReference type="Rhea" id="RHEA:16237"/>
        <dbReference type="Rhea" id="RHEA-COMP:10747"/>
        <dbReference type="Rhea" id="RHEA-COMP:10748"/>
        <dbReference type="ChEBI" id="CHEBI:83833"/>
        <dbReference type="ChEBI" id="CHEBI:83834"/>
        <dbReference type="EC" id="5.2.1.8"/>
    </reaction>
</comment>
<dbReference type="EMBL" id="QKRX01000014">
    <property type="protein sequence ID" value="RAU16976.1"/>
    <property type="molecule type" value="Genomic_DNA"/>
</dbReference>
<dbReference type="GO" id="GO:0042026">
    <property type="term" value="P:protein refolding"/>
    <property type="evidence" value="ECO:0007669"/>
    <property type="project" value="UniProtKB-ARBA"/>
</dbReference>
<dbReference type="Pfam" id="PF00254">
    <property type="entry name" value="FKBP_C"/>
    <property type="match status" value="1"/>
</dbReference>
<comment type="subcellular location">
    <subcellularLocation>
        <location evidence="2">Cytoplasm</location>
    </subcellularLocation>
</comment>
<gene>
    <name evidence="12" type="ORF">DN062_15620</name>
</gene>
<keyword evidence="4" id="KW-0963">Cytoplasm</keyword>
<comment type="caution">
    <text evidence="12">The sequence shown here is derived from an EMBL/GenBank/DDBJ whole genome shotgun (WGS) entry which is preliminary data.</text>
</comment>
<accession>A0A364NIT0</accession>
<comment type="function">
    <text evidence="8">Also involved in hydrogenase metallocenter assembly, probably by participating in the nickel insertion step. This function in hydrogenase biosynthesis requires chaperone activity and the presence of the metal-binding domain, but not PPIase activity.</text>
</comment>
<reference evidence="12 13" key="1">
    <citation type="submission" date="2018-06" db="EMBL/GenBank/DDBJ databases">
        <title>Nitrincola tibetense sp. nov., isolated from Lake XuguoCo on Tibetan Plateau.</title>
        <authorList>
            <person name="Xing P."/>
        </authorList>
    </citation>
    <scope>NUCLEOTIDE SEQUENCE [LARGE SCALE GENOMIC DNA]</scope>
    <source>
        <strain evidence="13">xg18</strain>
    </source>
</reference>